<evidence type="ECO:0000313" key="4">
    <source>
        <dbReference type="Proteomes" id="UP000494256"/>
    </source>
</evidence>
<organism evidence="2 4">
    <name type="scientific">Arctia plantaginis</name>
    <name type="common">Wood tiger moth</name>
    <name type="synonym">Phalaena plantaginis</name>
    <dbReference type="NCBI Taxonomy" id="874455"/>
    <lineage>
        <taxon>Eukaryota</taxon>
        <taxon>Metazoa</taxon>
        <taxon>Ecdysozoa</taxon>
        <taxon>Arthropoda</taxon>
        <taxon>Hexapoda</taxon>
        <taxon>Insecta</taxon>
        <taxon>Pterygota</taxon>
        <taxon>Neoptera</taxon>
        <taxon>Endopterygota</taxon>
        <taxon>Lepidoptera</taxon>
        <taxon>Glossata</taxon>
        <taxon>Ditrysia</taxon>
        <taxon>Noctuoidea</taxon>
        <taxon>Erebidae</taxon>
        <taxon>Arctiinae</taxon>
        <taxon>Arctia</taxon>
    </lineage>
</organism>
<gene>
    <name evidence="1" type="ORF">APLA_LOCUS14524</name>
    <name evidence="2" type="ORF">APLA_LOCUS14737</name>
</gene>
<dbReference type="Proteomes" id="UP000494106">
    <property type="component" value="Unassembled WGS sequence"/>
</dbReference>
<comment type="caution">
    <text evidence="2">The sequence shown here is derived from an EMBL/GenBank/DDBJ whole genome shotgun (WGS) entry which is preliminary data.</text>
</comment>
<proteinExistence type="predicted"/>
<accession>A0A8S1B790</accession>
<protein>
    <submittedName>
        <fullName evidence="2">Uncharacterized protein</fullName>
    </submittedName>
</protein>
<evidence type="ECO:0000313" key="3">
    <source>
        <dbReference type="Proteomes" id="UP000494106"/>
    </source>
</evidence>
<name>A0A8S1B790_ARCPL</name>
<dbReference type="OrthoDB" id="7292278at2759"/>
<dbReference type="EMBL" id="CADEBD010000422">
    <property type="protein sequence ID" value="CAB3254443.1"/>
    <property type="molecule type" value="Genomic_DNA"/>
</dbReference>
<keyword evidence="3" id="KW-1185">Reference proteome</keyword>
<sequence>MGGVLCAQHWPLHHSMAGRGGGGVVVLVVATHSPRNLAYDDKQVTSLAIFNHVCAESCVRTCARARSTPYTTAVCCILTDLKVRKRYASFVV</sequence>
<evidence type="ECO:0000313" key="1">
    <source>
        <dbReference type="EMBL" id="CAB3254323.1"/>
    </source>
</evidence>
<evidence type="ECO:0000313" key="2">
    <source>
        <dbReference type="EMBL" id="CAB3254443.1"/>
    </source>
</evidence>
<dbReference type="EMBL" id="CADEBC010000562">
    <property type="protein sequence ID" value="CAB3254323.1"/>
    <property type="molecule type" value="Genomic_DNA"/>
</dbReference>
<reference evidence="3 4" key="1">
    <citation type="submission" date="2020-04" db="EMBL/GenBank/DDBJ databases">
        <authorList>
            <person name="Wallbank WR R."/>
            <person name="Pardo Diaz C."/>
            <person name="Kozak K."/>
            <person name="Martin S."/>
            <person name="Jiggins C."/>
            <person name="Moest M."/>
            <person name="Warren A I."/>
            <person name="Byers J.R.P. K."/>
            <person name="Montejo-Kovacevich G."/>
            <person name="Yen C E."/>
        </authorList>
    </citation>
    <scope>NUCLEOTIDE SEQUENCE [LARGE SCALE GENOMIC DNA]</scope>
</reference>
<dbReference type="Proteomes" id="UP000494256">
    <property type="component" value="Unassembled WGS sequence"/>
</dbReference>
<dbReference type="AlphaFoldDB" id="A0A8S1B790"/>